<name>A0ABZ2VB38_9RHOB</name>
<dbReference type="EMBL" id="CP150951">
    <property type="protein sequence ID" value="WZC49930.1"/>
    <property type="molecule type" value="Genomic_DNA"/>
</dbReference>
<reference evidence="3" key="1">
    <citation type="submission" date="2024-04" db="EMBL/GenBank/DDBJ databases">
        <title>Phylogenomic analyses of a clade within the roseobacter group suggest taxonomic reassignments of species of the genera Aestuariivita, Citreicella, Loktanella, Nautella, Pelagibaca, Ruegeria, Thalassobius, Thiobacimonas and Tropicibacter, and the proposal o.</title>
        <authorList>
            <person name="Jeon C.O."/>
        </authorList>
    </citation>
    <scope>NUCLEOTIDE SEQUENCE [LARGE SCALE GENOMIC DNA]</scope>
    <source>
        <strain evidence="3">BS5-3</strain>
    </source>
</reference>
<evidence type="ECO:0000256" key="1">
    <source>
        <dbReference type="SAM" id="SignalP"/>
    </source>
</evidence>
<gene>
    <name evidence="2" type="ORF">AABB29_04575</name>
</gene>
<accession>A0ABZ2VB38</accession>
<keyword evidence="3" id="KW-1185">Reference proteome</keyword>
<organism evidence="2 3">
    <name type="scientific">Yoonia phaeophyticola</name>
    <dbReference type="NCBI Taxonomy" id="3137369"/>
    <lineage>
        <taxon>Bacteria</taxon>
        <taxon>Pseudomonadati</taxon>
        <taxon>Pseudomonadota</taxon>
        <taxon>Alphaproteobacteria</taxon>
        <taxon>Rhodobacterales</taxon>
        <taxon>Paracoccaceae</taxon>
        <taxon>Yoonia</taxon>
    </lineage>
</organism>
<sequence>MSIKSIILAAAVAATGSMAAADSYFENGRTLDADDTLELGLVRAEGAGVVEIYDYHRGVQGELLGTEMVNAGANTDVRVDVGFPRSKDVLAVISVDGQAVASKVYDINS</sequence>
<evidence type="ECO:0000313" key="3">
    <source>
        <dbReference type="Proteomes" id="UP001440612"/>
    </source>
</evidence>
<protein>
    <submittedName>
        <fullName evidence="2">Uncharacterized protein</fullName>
    </submittedName>
</protein>
<evidence type="ECO:0000313" key="2">
    <source>
        <dbReference type="EMBL" id="WZC49930.1"/>
    </source>
</evidence>
<dbReference type="Proteomes" id="UP001440612">
    <property type="component" value="Chromosome"/>
</dbReference>
<feature type="signal peptide" evidence="1">
    <location>
        <begin position="1"/>
        <end position="19"/>
    </location>
</feature>
<dbReference type="RefSeq" id="WP_341368040.1">
    <property type="nucleotide sequence ID" value="NZ_CP150951.2"/>
</dbReference>
<proteinExistence type="predicted"/>
<keyword evidence="1" id="KW-0732">Signal</keyword>
<feature type="chain" id="PRO_5047039415" evidence="1">
    <location>
        <begin position="20"/>
        <end position="109"/>
    </location>
</feature>